<dbReference type="Proteomes" id="UP000271868">
    <property type="component" value="Unassembled WGS sequence"/>
</dbReference>
<dbReference type="AlphaFoldDB" id="A0AAX1WX14"/>
<dbReference type="RefSeq" id="WP_123675449.1">
    <property type="nucleotide sequence ID" value="NZ_RJVL01000002.1"/>
</dbReference>
<protein>
    <submittedName>
        <fullName evidence="1">Uncharacterized protein</fullName>
    </submittedName>
</protein>
<proteinExistence type="predicted"/>
<evidence type="ECO:0000313" key="2">
    <source>
        <dbReference type="Proteomes" id="UP000271868"/>
    </source>
</evidence>
<gene>
    <name evidence="1" type="ORF">EDC60_1149</name>
</gene>
<dbReference type="EMBL" id="RJVL01000002">
    <property type="protein sequence ID" value="ROR49155.1"/>
    <property type="molecule type" value="Genomic_DNA"/>
</dbReference>
<keyword evidence="2" id="KW-1185">Reference proteome</keyword>
<accession>A0AAX1WX14</accession>
<reference evidence="1 2" key="1">
    <citation type="submission" date="2018-11" db="EMBL/GenBank/DDBJ databases">
        <title>Genomic Encyclopedia of Type Strains, Phase IV (KMG-IV): sequencing the most valuable type-strain genomes for metagenomic binning, comparative biology and taxonomic classification.</title>
        <authorList>
            <person name="Goeker M."/>
        </authorList>
    </citation>
    <scope>NUCLEOTIDE SEQUENCE [LARGE SCALE GENOMIC DNA]</scope>
    <source>
        <strain evidence="1 2">DSM 15985</strain>
    </source>
</reference>
<evidence type="ECO:0000313" key="1">
    <source>
        <dbReference type="EMBL" id="ROR49155.1"/>
    </source>
</evidence>
<sequence length="81" mass="8318">MCDWLRADAAERQWQSLVDIAGAQRLEALGIARFAPLLWPGGSLPLKTPGGCIDVAAAGLCSLPTRLFGAPAQVGCPAATG</sequence>
<name>A0AAX1WX14_9BURK</name>
<organism evidence="1 2">
    <name type="scientific">Diaphorobacter nitroreducens</name>
    <dbReference type="NCBI Taxonomy" id="164759"/>
    <lineage>
        <taxon>Bacteria</taxon>
        <taxon>Pseudomonadati</taxon>
        <taxon>Pseudomonadota</taxon>
        <taxon>Betaproteobacteria</taxon>
        <taxon>Burkholderiales</taxon>
        <taxon>Comamonadaceae</taxon>
        <taxon>Diaphorobacter</taxon>
    </lineage>
</organism>
<comment type="caution">
    <text evidence="1">The sequence shown here is derived from an EMBL/GenBank/DDBJ whole genome shotgun (WGS) entry which is preliminary data.</text>
</comment>